<evidence type="ECO:0000313" key="1">
    <source>
        <dbReference type="EMBL" id="KAK3735032.1"/>
    </source>
</evidence>
<proteinExistence type="predicted"/>
<dbReference type="EMBL" id="JAWDGP010006830">
    <property type="protein sequence ID" value="KAK3735032.1"/>
    <property type="molecule type" value="Genomic_DNA"/>
</dbReference>
<evidence type="ECO:0000313" key="2">
    <source>
        <dbReference type="Proteomes" id="UP001283361"/>
    </source>
</evidence>
<reference evidence="1" key="1">
    <citation type="journal article" date="2023" name="G3 (Bethesda)">
        <title>A reference genome for the long-term kleptoplast-retaining sea slug Elysia crispata morphotype clarki.</title>
        <authorList>
            <person name="Eastman K.E."/>
            <person name="Pendleton A.L."/>
            <person name="Shaikh M.A."/>
            <person name="Suttiyut T."/>
            <person name="Ogas R."/>
            <person name="Tomko P."/>
            <person name="Gavelis G."/>
            <person name="Widhalm J.R."/>
            <person name="Wisecaver J.H."/>
        </authorList>
    </citation>
    <scope>NUCLEOTIDE SEQUENCE</scope>
    <source>
        <strain evidence="1">ECLA1</strain>
    </source>
</reference>
<organism evidence="1 2">
    <name type="scientific">Elysia crispata</name>
    <name type="common">lettuce slug</name>
    <dbReference type="NCBI Taxonomy" id="231223"/>
    <lineage>
        <taxon>Eukaryota</taxon>
        <taxon>Metazoa</taxon>
        <taxon>Spiralia</taxon>
        <taxon>Lophotrochozoa</taxon>
        <taxon>Mollusca</taxon>
        <taxon>Gastropoda</taxon>
        <taxon>Heterobranchia</taxon>
        <taxon>Euthyneura</taxon>
        <taxon>Panpulmonata</taxon>
        <taxon>Sacoglossa</taxon>
        <taxon>Placobranchoidea</taxon>
        <taxon>Plakobranchidae</taxon>
        <taxon>Elysia</taxon>
    </lineage>
</organism>
<comment type="caution">
    <text evidence="1">The sequence shown here is derived from an EMBL/GenBank/DDBJ whole genome shotgun (WGS) entry which is preliminary data.</text>
</comment>
<accession>A0AAE0Y7X7</accession>
<name>A0AAE0Y7X7_9GAST</name>
<dbReference type="Proteomes" id="UP001283361">
    <property type="component" value="Unassembled WGS sequence"/>
</dbReference>
<keyword evidence="2" id="KW-1185">Reference proteome</keyword>
<protein>
    <submittedName>
        <fullName evidence="1">Uncharacterized protein</fullName>
    </submittedName>
</protein>
<gene>
    <name evidence="1" type="ORF">RRG08_001822</name>
</gene>
<dbReference type="AlphaFoldDB" id="A0AAE0Y7X7"/>
<sequence length="327" mass="37435">MRTTYTHRPNAVLPVPCIELIAILYAHYIHTSTRNHLGLSPCMTAVVRTVYISYRRGTVSHTASKHTQESNIHGRPILWDISLESYKSRTEVTAEWRQLWVKLNLEFESKKEDSKTKYARSSIEEKIYTVPKTKIRTKFEKPNVFSICVFVSNPRAINLNLSEEKESKAQSGMWTNIRDYHIKYLKKLTQETTTGSKAKSSGVLSLLQNIQRSRSRERPHGLQLTMIDTTKVSLLLLTSHRITIVRLSVDALHRTPIMAAILNRRSSGWTYQPHICHSMARCSFCLVLILDLALPIPPTYNSAQPQKPFHTSTICNNKVTILDFSKS</sequence>